<protein>
    <submittedName>
        <fullName evidence="1">Uncharacterized protein</fullName>
    </submittedName>
</protein>
<keyword evidence="2" id="KW-1185">Reference proteome</keyword>
<evidence type="ECO:0000313" key="2">
    <source>
        <dbReference type="Proteomes" id="UP001303222"/>
    </source>
</evidence>
<feature type="non-terminal residue" evidence="1">
    <location>
        <position position="57"/>
    </location>
</feature>
<sequence length="57" mass="6246">MCAIWLEGEVTYACGHIVKHSYRTLAQLKGCKLSPCTSVSTYTPGRTVSFPCSTFQS</sequence>
<name>A0AAN6NZ05_9PEZI</name>
<proteinExistence type="predicted"/>
<gene>
    <name evidence="1" type="ORF">QBC32DRAFT_175872</name>
</gene>
<organism evidence="1 2">
    <name type="scientific">Pseudoneurospora amorphoporcata</name>
    <dbReference type="NCBI Taxonomy" id="241081"/>
    <lineage>
        <taxon>Eukaryota</taxon>
        <taxon>Fungi</taxon>
        <taxon>Dikarya</taxon>
        <taxon>Ascomycota</taxon>
        <taxon>Pezizomycotina</taxon>
        <taxon>Sordariomycetes</taxon>
        <taxon>Sordariomycetidae</taxon>
        <taxon>Sordariales</taxon>
        <taxon>Sordariaceae</taxon>
        <taxon>Pseudoneurospora</taxon>
    </lineage>
</organism>
<reference evidence="1" key="1">
    <citation type="journal article" date="2023" name="Mol. Phylogenet. Evol.">
        <title>Genome-scale phylogeny and comparative genomics of the fungal order Sordariales.</title>
        <authorList>
            <person name="Hensen N."/>
            <person name="Bonometti L."/>
            <person name="Westerberg I."/>
            <person name="Brannstrom I.O."/>
            <person name="Guillou S."/>
            <person name="Cros-Aarteil S."/>
            <person name="Calhoun S."/>
            <person name="Haridas S."/>
            <person name="Kuo A."/>
            <person name="Mondo S."/>
            <person name="Pangilinan J."/>
            <person name="Riley R."/>
            <person name="LaButti K."/>
            <person name="Andreopoulos B."/>
            <person name="Lipzen A."/>
            <person name="Chen C."/>
            <person name="Yan M."/>
            <person name="Daum C."/>
            <person name="Ng V."/>
            <person name="Clum A."/>
            <person name="Steindorff A."/>
            <person name="Ohm R.A."/>
            <person name="Martin F."/>
            <person name="Silar P."/>
            <person name="Natvig D.O."/>
            <person name="Lalanne C."/>
            <person name="Gautier V."/>
            <person name="Ament-Velasquez S.L."/>
            <person name="Kruys A."/>
            <person name="Hutchinson M.I."/>
            <person name="Powell A.J."/>
            <person name="Barry K."/>
            <person name="Miller A.N."/>
            <person name="Grigoriev I.V."/>
            <person name="Debuchy R."/>
            <person name="Gladieux P."/>
            <person name="Hiltunen Thoren M."/>
            <person name="Johannesson H."/>
        </authorList>
    </citation>
    <scope>NUCLEOTIDE SEQUENCE</scope>
    <source>
        <strain evidence="1">CBS 626.80</strain>
    </source>
</reference>
<dbReference type="EMBL" id="MU859100">
    <property type="protein sequence ID" value="KAK3953728.1"/>
    <property type="molecule type" value="Genomic_DNA"/>
</dbReference>
<accession>A0AAN6NZ05</accession>
<dbReference type="Proteomes" id="UP001303222">
    <property type="component" value="Unassembled WGS sequence"/>
</dbReference>
<dbReference type="AlphaFoldDB" id="A0AAN6NZ05"/>
<evidence type="ECO:0000313" key="1">
    <source>
        <dbReference type="EMBL" id="KAK3953728.1"/>
    </source>
</evidence>
<reference evidence="1" key="2">
    <citation type="submission" date="2023-06" db="EMBL/GenBank/DDBJ databases">
        <authorList>
            <consortium name="Lawrence Berkeley National Laboratory"/>
            <person name="Mondo S.J."/>
            <person name="Hensen N."/>
            <person name="Bonometti L."/>
            <person name="Westerberg I."/>
            <person name="Brannstrom I.O."/>
            <person name="Guillou S."/>
            <person name="Cros-Aarteil S."/>
            <person name="Calhoun S."/>
            <person name="Haridas S."/>
            <person name="Kuo A."/>
            <person name="Pangilinan J."/>
            <person name="Riley R."/>
            <person name="Labutti K."/>
            <person name="Andreopoulos B."/>
            <person name="Lipzen A."/>
            <person name="Chen C."/>
            <person name="Yanf M."/>
            <person name="Daum C."/>
            <person name="Ng V."/>
            <person name="Clum A."/>
            <person name="Steindorff A."/>
            <person name="Ohm R."/>
            <person name="Martin F."/>
            <person name="Silar P."/>
            <person name="Natvig D."/>
            <person name="Lalanne C."/>
            <person name="Gautier V."/>
            <person name="Ament-Velasquez S.L."/>
            <person name="Kruys A."/>
            <person name="Hutchinson M.I."/>
            <person name="Powell A.J."/>
            <person name="Barry K."/>
            <person name="Miller A.N."/>
            <person name="Grigoriev I.V."/>
            <person name="Debuchy R."/>
            <person name="Gladieux P."/>
            <person name="Thoren M.H."/>
            <person name="Johannesson H."/>
        </authorList>
    </citation>
    <scope>NUCLEOTIDE SEQUENCE</scope>
    <source>
        <strain evidence="1">CBS 626.80</strain>
    </source>
</reference>
<comment type="caution">
    <text evidence="1">The sequence shown here is derived from an EMBL/GenBank/DDBJ whole genome shotgun (WGS) entry which is preliminary data.</text>
</comment>